<dbReference type="InterPro" id="IPR021454">
    <property type="entry name" value="DUF3105"/>
</dbReference>
<feature type="compositionally biased region" description="Low complexity" evidence="1">
    <location>
        <begin position="232"/>
        <end position="322"/>
    </location>
</feature>
<dbReference type="EMBL" id="CP159218">
    <property type="protein sequence ID" value="XCG62075.1"/>
    <property type="molecule type" value="Genomic_DNA"/>
</dbReference>
<organism evidence="2">
    <name type="scientific">Nakamurella sp. A5-74</name>
    <dbReference type="NCBI Taxonomy" id="3158264"/>
    <lineage>
        <taxon>Bacteria</taxon>
        <taxon>Bacillati</taxon>
        <taxon>Actinomycetota</taxon>
        <taxon>Actinomycetes</taxon>
        <taxon>Nakamurellales</taxon>
        <taxon>Nakamurellaceae</taxon>
        <taxon>Nakamurella</taxon>
    </lineage>
</organism>
<name>A0AAU8DJV4_9ACTN</name>
<proteinExistence type="predicted"/>
<gene>
    <name evidence="2" type="ORF">ABLG96_12365</name>
</gene>
<reference evidence="2" key="1">
    <citation type="submission" date="2024-05" db="EMBL/GenBank/DDBJ databases">
        <authorList>
            <person name="Cai S.Y."/>
            <person name="Jin L.M."/>
            <person name="Li H.R."/>
        </authorList>
    </citation>
    <scope>NUCLEOTIDE SEQUENCE</scope>
    <source>
        <strain evidence="2">A5-74</strain>
    </source>
</reference>
<protein>
    <submittedName>
        <fullName evidence="2">DUF3105 domain-containing protein</fullName>
    </submittedName>
</protein>
<dbReference type="Pfam" id="PF11303">
    <property type="entry name" value="DUF3105"/>
    <property type="match status" value="1"/>
</dbReference>
<feature type="region of interest" description="Disordered" evidence="1">
    <location>
        <begin position="203"/>
        <end position="322"/>
    </location>
</feature>
<sequence length="322" mass="32640">MTIAAVAVVVLLAGGITWVIVDKSSAKSSASEKLQAWVPTADNRDPSTKIPGIYVGARTDEGAGKAYAYGKYVAAIHVTSDQRVAYDRFPPVGGPHDQQWADCQGVVYDKPVRDENMVHTLEHGAVWIAYNPETVTGAELDTLKAYVTGQNYITLTPYTGLKANISLQGWAHQLQVASASDERIAQFITALRQNQYVYPETGARCDSPGWDSANPYPLDTSPRTSADVQMDGKGAAAATDEAGVGASDSSGAESSGAASSGAASSGAESSGAASSGAASSGAESSGAASSGAQSSGAESSSTESSSAPSSGAASSSAAPSSR</sequence>
<evidence type="ECO:0000313" key="2">
    <source>
        <dbReference type="EMBL" id="XCG62075.1"/>
    </source>
</evidence>
<accession>A0AAU8DJV4</accession>
<evidence type="ECO:0000256" key="1">
    <source>
        <dbReference type="SAM" id="MobiDB-lite"/>
    </source>
</evidence>
<dbReference type="AlphaFoldDB" id="A0AAU8DJV4"/>
<dbReference type="RefSeq" id="WP_353647690.1">
    <property type="nucleotide sequence ID" value="NZ_CP159218.1"/>
</dbReference>